<organism evidence="3 4">
    <name type="scientific">Bugula neritina</name>
    <name type="common">Brown bryozoan</name>
    <name type="synonym">Sertularia neritina</name>
    <dbReference type="NCBI Taxonomy" id="10212"/>
    <lineage>
        <taxon>Eukaryota</taxon>
        <taxon>Metazoa</taxon>
        <taxon>Spiralia</taxon>
        <taxon>Lophotrochozoa</taxon>
        <taxon>Bryozoa</taxon>
        <taxon>Gymnolaemata</taxon>
        <taxon>Cheilostomatida</taxon>
        <taxon>Flustrina</taxon>
        <taxon>Buguloidea</taxon>
        <taxon>Bugulidae</taxon>
        <taxon>Bugula</taxon>
    </lineage>
</organism>
<dbReference type="EMBL" id="VXIV02000327">
    <property type="protein sequence ID" value="KAF6038929.1"/>
    <property type="molecule type" value="Genomic_DNA"/>
</dbReference>
<reference evidence="3" key="1">
    <citation type="submission" date="2020-06" db="EMBL/GenBank/DDBJ databases">
        <title>Draft genome of Bugula neritina, a colonial animal packing powerful symbionts and potential medicines.</title>
        <authorList>
            <person name="Rayko M."/>
        </authorList>
    </citation>
    <scope>NUCLEOTIDE SEQUENCE [LARGE SCALE GENOMIC DNA]</scope>
    <source>
        <strain evidence="3">Kwan_BN1</strain>
    </source>
</reference>
<feature type="compositionally biased region" description="Polar residues" evidence="1">
    <location>
        <begin position="1"/>
        <end position="23"/>
    </location>
</feature>
<protein>
    <recommendedName>
        <fullName evidence="2">FOXO protein transactivation domain-containing protein</fullName>
    </recommendedName>
</protein>
<gene>
    <name evidence="3" type="ORF">EB796_002763</name>
</gene>
<feature type="compositionally biased region" description="Low complexity" evidence="1">
    <location>
        <begin position="139"/>
        <end position="157"/>
    </location>
</feature>
<evidence type="ECO:0000259" key="2">
    <source>
        <dbReference type="Pfam" id="PF16676"/>
    </source>
</evidence>
<comment type="caution">
    <text evidence="3">The sequence shown here is derived from an EMBL/GenBank/DDBJ whole genome shotgun (WGS) entry which is preliminary data.</text>
</comment>
<sequence>MSRSNQISPSLKKSAPILTSQLLDYTPPPQQQQQQQQQQQPNMYNLNQPQVMNQSRQQQQLSYGQFGSDLGGQNRQDQDPSACYMPNNPPLNYFPNDLDLDTTVPDFLSCDVEEIIQRELQMDGGQLDVSGFDGYSTLQQQQQQQQQQSSGSNQSGQANLGIGMS</sequence>
<keyword evidence="4" id="KW-1185">Reference proteome</keyword>
<feature type="compositionally biased region" description="Low complexity" evidence="1">
    <location>
        <begin position="48"/>
        <end position="65"/>
    </location>
</feature>
<feature type="region of interest" description="Disordered" evidence="1">
    <location>
        <begin position="1"/>
        <end position="90"/>
    </location>
</feature>
<feature type="compositionally biased region" description="Low complexity" evidence="1">
    <location>
        <begin position="31"/>
        <end position="41"/>
    </location>
</feature>
<feature type="domain" description="FOXO protein transactivation" evidence="2">
    <location>
        <begin position="93"/>
        <end position="133"/>
    </location>
</feature>
<accession>A0A7J7KK20</accession>
<evidence type="ECO:0000256" key="1">
    <source>
        <dbReference type="SAM" id="MobiDB-lite"/>
    </source>
</evidence>
<evidence type="ECO:0000313" key="4">
    <source>
        <dbReference type="Proteomes" id="UP000593567"/>
    </source>
</evidence>
<dbReference type="Proteomes" id="UP000593567">
    <property type="component" value="Unassembled WGS sequence"/>
</dbReference>
<evidence type="ECO:0000313" key="3">
    <source>
        <dbReference type="EMBL" id="KAF6038929.1"/>
    </source>
</evidence>
<feature type="region of interest" description="Disordered" evidence="1">
    <location>
        <begin position="137"/>
        <end position="165"/>
    </location>
</feature>
<name>A0A7J7KK20_BUGNE</name>
<dbReference type="Pfam" id="PF16676">
    <property type="entry name" value="FOXO-TAD"/>
    <property type="match status" value="1"/>
</dbReference>
<dbReference type="AlphaFoldDB" id="A0A7J7KK20"/>
<dbReference type="InterPro" id="IPR032067">
    <property type="entry name" value="FOXO-TAD"/>
</dbReference>
<proteinExistence type="predicted"/>